<comment type="caution">
    <text evidence="4">The sequence shown here is derived from an EMBL/GenBank/DDBJ whole genome shotgun (WGS) entry which is preliminary data.</text>
</comment>
<dbReference type="NCBIfam" id="TIGR00350">
    <property type="entry name" value="lytR_cpsA_psr"/>
    <property type="match status" value="1"/>
</dbReference>
<proteinExistence type="inferred from homology"/>
<dbReference type="Gene3D" id="3.40.630.190">
    <property type="entry name" value="LCP protein"/>
    <property type="match status" value="1"/>
</dbReference>
<comment type="similarity">
    <text evidence="1">Belongs to the LytR/CpsA/Psr (LCP) family.</text>
</comment>
<evidence type="ECO:0000313" key="5">
    <source>
        <dbReference type="Proteomes" id="UP000661894"/>
    </source>
</evidence>
<sequence>MSVRTPRHAASHRRPSRWARGAGLAALSLVLFGTSTFAIAYNDIQTNIDRHDIDDLLGERPTQAGQEEPAPLDPASGEAINVVVLGSDTRAGEVNDEYGTTPEAGQRSDTTMIVHISAERDRVEIVSIPRDTLVTIPSCGMGDGTWTEPSYETMFNRAFAMGADGGGLGTAAACTIRTIEELSGVLIDDFVIVDFAGFINVIDALGGVPMCIPEAISDPKAKLELEAGEQVLDGRDALGFARARYSLGNGSDIDRIGRQQELVAAIAREALSKNLLTDLPKLYRFLDAATSTLTTGTELGSIPTMAGLAYSLRGIDLESIVFETMPHLPAGNRVVPAAEAEELWEALRDDEPIQGALNAAGEEPTEEPSDDETGDTEEPTTEEPPVTADPEPTETPVCP</sequence>
<dbReference type="RefSeq" id="WP_251840745.1">
    <property type="nucleotide sequence ID" value="NZ_JACSPO010000014.1"/>
</dbReference>
<dbReference type="EMBL" id="JACSPO010000014">
    <property type="protein sequence ID" value="MBD8063647.1"/>
    <property type="molecule type" value="Genomic_DNA"/>
</dbReference>
<feature type="region of interest" description="Disordered" evidence="2">
    <location>
        <begin position="349"/>
        <end position="399"/>
    </location>
</feature>
<dbReference type="Pfam" id="PF03816">
    <property type="entry name" value="LytR_cpsA_psr"/>
    <property type="match status" value="1"/>
</dbReference>
<reference evidence="4 5" key="1">
    <citation type="submission" date="2020-08" db="EMBL/GenBank/DDBJ databases">
        <title>A Genomic Blueprint of the Chicken Gut Microbiome.</title>
        <authorList>
            <person name="Gilroy R."/>
            <person name="Ravi A."/>
            <person name="Getino M."/>
            <person name="Pursley I."/>
            <person name="Horton D.L."/>
            <person name="Alikhan N.-F."/>
            <person name="Baker D."/>
            <person name="Gharbi K."/>
            <person name="Hall N."/>
            <person name="Watson M."/>
            <person name="Adriaenssens E.M."/>
            <person name="Foster-Nyarko E."/>
            <person name="Jarju S."/>
            <person name="Secka A."/>
            <person name="Antonio M."/>
            <person name="Oren A."/>
            <person name="Chaudhuri R."/>
            <person name="La Ragione R.M."/>
            <person name="Hildebrand F."/>
            <person name="Pallen M.J."/>
        </authorList>
    </citation>
    <scope>NUCLEOTIDE SEQUENCE [LARGE SCALE GENOMIC DNA]</scope>
    <source>
        <strain evidence="4 5">Sa1BUA1</strain>
    </source>
</reference>
<feature type="compositionally biased region" description="Acidic residues" evidence="2">
    <location>
        <begin position="363"/>
        <end position="381"/>
    </location>
</feature>
<dbReference type="InterPro" id="IPR050922">
    <property type="entry name" value="LytR/CpsA/Psr_CW_biosynth"/>
</dbReference>
<organism evidence="4 5">
    <name type="scientific">Oceanitalea stevensii</name>
    <dbReference type="NCBI Taxonomy" id="2763072"/>
    <lineage>
        <taxon>Bacteria</taxon>
        <taxon>Bacillati</taxon>
        <taxon>Actinomycetota</taxon>
        <taxon>Actinomycetes</taxon>
        <taxon>Micrococcales</taxon>
        <taxon>Bogoriellaceae</taxon>
        <taxon>Georgenia</taxon>
    </lineage>
</organism>
<accession>A0ABR8Z658</accession>
<evidence type="ECO:0000259" key="3">
    <source>
        <dbReference type="Pfam" id="PF03816"/>
    </source>
</evidence>
<dbReference type="PANTHER" id="PTHR33392:SF6">
    <property type="entry name" value="POLYISOPRENYL-TEICHOIC ACID--PEPTIDOGLYCAN TEICHOIC ACID TRANSFERASE TAGU"/>
    <property type="match status" value="1"/>
</dbReference>
<dbReference type="Proteomes" id="UP000661894">
    <property type="component" value="Unassembled WGS sequence"/>
</dbReference>
<keyword evidence="5" id="KW-1185">Reference proteome</keyword>
<dbReference type="PANTHER" id="PTHR33392">
    <property type="entry name" value="POLYISOPRENYL-TEICHOIC ACID--PEPTIDOGLYCAN TEICHOIC ACID TRANSFERASE TAGU"/>
    <property type="match status" value="1"/>
</dbReference>
<evidence type="ECO:0000313" key="4">
    <source>
        <dbReference type="EMBL" id="MBD8063647.1"/>
    </source>
</evidence>
<name>A0ABR8Z658_9MICO</name>
<dbReference type="InterPro" id="IPR004474">
    <property type="entry name" value="LytR_CpsA_psr"/>
</dbReference>
<evidence type="ECO:0000256" key="2">
    <source>
        <dbReference type="SAM" id="MobiDB-lite"/>
    </source>
</evidence>
<evidence type="ECO:0000256" key="1">
    <source>
        <dbReference type="ARBA" id="ARBA00006068"/>
    </source>
</evidence>
<feature type="compositionally biased region" description="Low complexity" evidence="2">
    <location>
        <begin position="383"/>
        <end position="399"/>
    </location>
</feature>
<feature type="domain" description="Cell envelope-related transcriptional attenuator" evidence="3">
    <location>
        <begin position="107"/>
        <end position="270"/>
    </location>
</feature>
<gene>
    <name evidence="4" type="ORF">H9624_15095</name>
</gene>
<protein>
    <submittedName>
        <fullName evidence="4">LCP family protein</fullName>
    </submittedName>
</protein>